<evidence type="ECO:0000313" key="2">
    <source>
        <dbReference type="EMBL" id="CEG20501.1"/>
    </source>
</evidence>
<gene>
    <name evidence="2" type="primary">elbB</name>
    <name evidence="2" type="ORF">ANAPHAGO_00600</name>
</gene>
<dbReference type="PANTHER" id="PTHR10224:SF12">
    <property type="entry name" value="GLYOXALASE ELBB"/>
    <property type="match status" value="1"/>
</dbReference>
<reference evidence="2 3" key="1">
    <citation type="submission" date="2014-09" db="EMBL/GenBank/DDBJ databases">
        <authorList>
            <person name="Loux Valentin"/>
            <person name="Dugat Thibaut"/>
        </authorList>
    </citation>
    <scope>NUCLEOTIDE SEQUENCE [LARGE SCALE GENOMIC DNA]</scope>
    <source>
        <strain evidence="2 3">BOV-10_179</strain>
    </source>
</reference>
<dbReference type="Pfam" id="PF01965">
    <property type="entry name" value="DJ-1_PfpI"/>
    <property type="match status" value="1"/>
</dbReference>
<dbReference type="EMBL" id="CCXQ01000021">
    <property type="protein sequence ID" value="CEG20501.1"/>
    <property type="molecule type" value="Genomic_DNA"/>
</dbReference>
<dbReference type="NCBIfam" id="NF008747">
    <property type="entry name" value="PRK11780.1"/>
    <property type="match status" value="1"/>
</dbReference>
<dbReference type="SUPFAM" id="SSF52317">
    <property type="entry name" value="Class I glutamine amidotransferase-like"/>
    <property type="match status" value="1"/>
</dbReference>
<dbReference type="InterPro" id="IPR002818">
    <property type="entry name" value="DJ-1/PfpI"/>
</dbReference>
<evidence type="ECO:0000313" key="3">
    <source>
        <dbReference type="Proteomes" id="UP000055047"/>
    </source>
</evidence>
<dbReference type="AlphaFoldDB" id="A0A098EGR8"/>
<organism evidence="2 3">
    <name type="scientific">Anaplasma phagocytophilum</name>
    <name type="common">Ehrlichia phagocytophila</name>
    <dbReference type="NCBI Taxonomy" id="948"/>
    <lineage>
        <taxon>Bacteria</taxon>
        <taxon>Pseudomonadati</taxon>
        <taxon>Pseudomonadota</taxon>
        <taxon>Alphaproteobacteria</taxon>
        <taxon>Rickettsiales</taxon>
        <taxon>Anaplasmataceae</taxon>
        <taxon>Anaplasma</taxon>
        <taxon>phagocytophilum group</taxon>
    </lineage>
</organism>
<sequence length="221" mass="23853">MNCAVLLCGCGHMDGSEIREAVLALLALDSYGINVTCCAPNIKQVDVVDHLSGSTLKEERDIMSESARIARGNVVDLKDISPNDFDMLILPGGFGVAKNYSDILKGESPVNVLEEVKQTIVKFHKEKKAIGAICIAPAIVAASLSSVSKVKVTLGEDVDSIISRCGGEHVFCETDDYVADIDMGVFSTPAYMRKDSLHKIHVGIHKMVGAMVDFVKKKEQL</sequence>
<dbReference type="Gene3D" id="3.40.50.880">
    <property type="match status" value="1"/>
</dbReference>
<dbReference type="PANTHER" id="PTHR10224">
    <property type="entry name" value="ES1 PROTEIN HOMOLOG, MITOCHONDRIAL"/>
    <property type="match status" value="1"/>
</dbReference>
<protein>
    <submittedName>
        <fullName evidence="2">Enhancing lycopene biosynthesis protein 2</fullName>
    </submittedName>
</protein>
<feature type="domain" description="DJ-1/PfpI" evidence="1">
    <location>
        <begin position="15"/>
        <end position="153"/>
    </location>
</feature>
<name>A0A098EGR8_ANAPH</name>
<accession>A0A098EGR8</accession>
<dbReference type="RefSeq" id="WP_060757600.1">
    <property type="nucleotide sequence ID" value="NZ_CCXQ01000021.1"/>
</dbReference>
<proteinExistence type="predicted"/>
<dbReference type="InterPro" id="IPR029062">
    <property type="entry name" value="Class_I_gatase-like"/>
</dbReference>
<dbReference type="Proteomes" id="UP000055047">
    <property type="component" value="Unassembled WGS sequence"/>
</dbReference>
<evidence type="ECO:0000259" key="1">
    <source>
        <dbReference type="Pfam" id="PF01965"/>
    </source>
</evidence>